<feature type="chain" id="PRO_5035154856" description="BHLH domain-containing protein" evidence="3">
    <location>
        <begin position="16"/>
        <end position="1591"/>
    </location>
</feature>
<feature type="region of interest" description="Disordered" evidence="2">
    <location>
        <begin position="1275"/>
        <end position="1306"/>
    </location>
</feature>
<dbReference type="GO" id="GO:0046983">
    <property type="term" value="F:protein dimerization activity"/>
    <property type="evidence" value="ECO:0007669"/>
    <property type="project" value="InterPro"/>
</dbReference>
<name>A0A8J2SW44_9STRA</name>
<comment type="caution">
    <text evidence="5">The sequence shown here is derived from an EMBL/GenBank/DDBJ whole genome shotgun (WGS) entry which is preliminary data.</text>
</comment>
<protein>
    <recommendedName>
        <fullName evidence="4">BHLH domain-containing protein</fullName>
    </recommendedName>
</protein>
<feature type="domain" description="BHLH" evidence="4">
    <location>
        <begin position="1110"/>
        <end position="1177"/>
    </location>
</feature>
<evidence type="ECO:0000256" key="1">
    <source>
        <dbReference type="SAM" id="Coils"/>
    </source>
</evidence>
<feature type="coiled-coil region" evidence="1">
    <location>
        <begin position="1107"/>
        <end position="1143"/>
    </location>
</feature>
<feature type="signal peptide" evidence="3">
    <location>
        <begin position="1"/>
        <end position="15"/>
    </location>
</feature>
<evidence type="ECO:0000313" key="6">
    <source>
        <dbReference type="Proteomes" id="UP000789595"/>
    </source>
</evidence>
<feature type="region of interest" description="Disordered" evidence="2">
    <location>
        <begin position="1527"/>
        <end position="1578"/>
    </location>
</feature>
<feature type="compositionally biased region" description="Acidic residues" evidence="2">
    <location>
        <begin position="1285"/>
        <end position="1294"/>
    </location>
</feature>
<feature type="region of interest" description="Disordered" evidence="2">
    <location>
        <begin position="512"/>
        <end position="558"/>
    </location>
</feature>
<proteinExistence type="predicted"/>
<accession>A0A8J2SW44</accession>
<feature type="compositionally biased region" description="Low complexity" evidence="2">
    <location>
        <begin position="1016"/>
        <end position="1035"/>
    </location>
</feature>
<dbReference type="Proteomes" id="UP000789595">
    <property type="component" value="Unassembled WGS sequence"/>
</dbReference>
<dbReference type="PROSITE" id="PS50888">
    <property type="entry name" value="BHLH"/>
    <property type="match status" value="1"/>
</dbReference>
<gene>
    <name evidence="5" type="ORF">PECAL_5P21060</name>
</gene>
<keyword evidence="6" id="KW-1185">Reference proteome</keyword>
<reference evidence="5" key="1">
    <citation type="submission" date="2021-11" db="EMBL/GenBank/DDBJ databases">
        <authorList>
            <consortium name="Genoscope - CEA"/>
            <person name="William W."/>
        </authorList>
    </citation>
    <scope>NUCLEOTIDE SEQUENCE</scope>
</reference>
<feature type="compositionally biased region" description="Polar residues" evidence="2">
    <location>
        <begin position="538"/>
        <end position="550"/>
    </location>
</feature>
<dbReference type="InterPro" id="IPR011598">
    <property type="entry name" value="bHLH_dom"/>
</dbReference>
<keyword evidence="3" id="KW-0732">Signal</keyword>
<evidence type="ECO:0000313" key="5">
    <source>
        <dbReference type="EMBL" id="CAH0377568.1"/>
    </source>
</evidence>
<dbReference type="PANTHER" id="PTHR48125:SF12">
    <property type="entry name" value="AT HOOK TRANSCRIPTION FACTOR FAMILY-RELATED"/>
    <property type="match status" value="1"/>
</dbReference>
<evidence type="ECO:0000256" key="2">
    <source>
        <dbReference type="SAM" id="MobiDB-lite"/>
    </source>
</evidence>
<dbReference type="EMBL" id="CAKKNE010000005">
    <property type="protein sequence ID" value="CAH0377568.1"/>
    <property type="molecule type" value="Genomic_DNA"/>
</dbReference>
<dbReference type="PANTHER" id="PTHR48125">
    <property type="entry name" value="LP07818P1"/>
    <property type="match status" value="1"/>
</dbReference>
<keyword evidence="1" id="KW-0175">Coiled coil</keyword>
<feature type="region of interest" description="Disordered" evidence="2">
    <location>
        <begin position="998"/>
        <end position="1035"/>
    </location>
</feature>
<sequence>MRYFTLLGLFAAASTQPNNSSYLRRHCSPPPPPRLVTPMYDFVEVLLALEKGKYAHVAVIYPCAAEFFRRAHELGHRPVVVSLFTVGSRRWKVMCSAASSLPYIDFADLEVDDVEKDNRTFASGVFPLGEVSFADADIRTALETFRELVSGGGDDPGGEYMFLAQQIVIATHHRNKDRTVGGGATMFVTNAAKARVNLSAVAGTSALLEKTREDFLTGPDRLRLGLPGFIGGRGFPSETKVRTTRQAVQFGAFDSLGTTRTCVQRLNEVPMVELILRPRDHTEEEWAFIFRGPRMAEDIDKGVVYALERKGRHRVEGGAPSDEPPVEQDGDEFVAVAKTARWIAGEKVVFALQRLSKAARHVGDAFLNLEEDASKVPAAWAALGDVAVDNNDEESDFDAALRMYSAHDAAVAPVVECREAQKAFDGHLEALEKVLGETVEKLRAVLGGQALKDWIKRLDVVGDAVGAADVPHYNWCKVLGGPPGGDLAEATVQLRAAVAAVVESVAKCRGSADPLAAAVGPPPVDRAGPDDEEPNAATEGNAQNSNQTPGGVTGDDDDFFAPLAVAQDASEESDLARALSALAAAPDAEIPPTSSSKHLWRFKEGHEVPERITYDFAGGYSMSIDTIELCSSRDVGQGGVGGTRKCDLADIGATMAKCYDDARREGSPIDLITWDEANRTARGDARVTHNAGALRGRQLLDAEFRKAMTEGKITASVTTSQDELSPVSMIVRSSASNGSYNIEFAVEGANYKKLPPLFAHAACVAVELTLDDSERAWVVLSLCNEALWDELSERLVKGLHIQQSAVGACLDDGDIEWGGNSTLSPELRAAIKSNVCRPSQLKARVDACVDDWVQLVRRQLDLVFPLESGPAPFETATEFVDALVEASSAAAVDVPSRSKPQPLRVPRSGAGCASRAPAPAPAPAFFTRGSYKVIDPAGAKLRSSSNDDSTEVGHLALGTCVEVDGVMRKLVSTPRACVVKRGRLVGWVDLVALERISATSPDTPPMPSPDDDDVDAAVSGPAARSRALAPAPAPGPAASNGLLFVGALVKVENADSLGWPGSRGTVVSLGNDHVDVELEIDYQPLGIIKRVWAPASGLGPLRIIVETASERADRKAARERRRRAEEKDLLEELDKALDEAEKRCAGSVPRLDAATSLPYGVGRIDLLQRAIDVVRALTKACVDAKRAAAAVPAPATAPAPAPAPAGGPAASNGLLFVGARVELENADLLGWPSSRGTVITLGNDHVDVDLEIDGQPSSIIKRVWALRIIDDDQSSDGGGRSLKGDDDDDDDDATLSDTELERHERETVAATNAANAAIASARDCETDSEDELERARVDEGYSLTNLRRELLRLERAPGYSLTELRRELLKLDDHDDEILSLNDWSAMESELIALEEPKEAELEAANLYLRWRGNRDLEVPGSNSLFSGEPYAHQEWQRMNAEAKSPEEVRAASRLIGAHGHVSSFDGASTALGLQIHWNALYNVYQRLVLRLVSPMHFATVVAPEGPPRHVESGPGKRRRIVAAPASTPAAGLVSTPAPALVQPHGLPRDNPGDGGAARQRFPRDHHTAARRSAAPSRLAAYHQVRGSIFP</sequence>
<evidence type="ECO:0000259" key="4">
    <source>
        <dbReference type="PROSITE" id="PS50888"/>
    </source>
</evidence>
<feature type="region of interest" description="Disordered" evidence="2">
    <location>
        <begin position="895"/>
        <end position="916"/>
    </location>
</feature>
<evidence type="ECO:0000256" key="3">
    <source>
        <dbReference type="SAM" id="SignalP"/>
    </source>
</evidence>
<organism evidence="5 6">
    <name type="scientific">Pelagomonas calceolata</name>
    <dbReference type="NCBI Taxonomy" id="35677"/>
    <lineage>
        <taxon>Eukaryota</taxon>
        <taxon>Sar</taxon>
        <taxon>Stramenopiles</taxon>
        <taxon>Ochrophyta</taxon>
        <taxon>Pelagophyceae</taxon>
        <taxon>Pelagomonadales</taxon>
        <taxon>Pelagomonadaceae</taxon>
        <taxon>Pelagomonas</taxon>
    </lineage>
</organism>